<dbReference type="Proteomes" id="UP001218071">
    <property type="component" value="Chromosome"/>
</dbReference>
<evidence type="ECO:0000313" key="2">
    <source>
        <dbReference type="Proteomes" id="UP001218071"/>
    </source>
</evidence>
<proteinExistence type="predicted"/>
<sequence length="124" mass="14239">MELDGPVKKRLTLRLDAEQWDIVSEISKQANLTPAEVMRLSIYILKHRLPRGFTDRKSDPPEDFQNGVRRLWKEINSIGVNINQLVRLAHMSGDAELVGIMLHAQEELRRLKRVVSKYVSHNGG</sequence>
<keyword evidence="2" id="KW-1185">Reference proteome</keyword>
<name>A0ABY7UHJ8_9CORY</name>
<protein>
    <recommendedName>
        <fullName evidence="3">Bacterial mobilisation domain-containing protein</fullName>
    </recommendedName>
</protein>
<reference evidence="1 2" key="1">
    <citation type="submission" date="2020-10" db="EMBL/GenBank/DDBJ databases">
        <title>Complete genome sequence of Corynebacterium jeddahense DSM 45997, type strain of Corynebacterium jeddahense.</title>
        <authorList>
            <person name="Busche T."/>
            <person name="Kalinowski J."/>
            <person name="Ruckert C."/>
        </authorList>
    </citation>
    <scope>NUCLEOTIDE SEQUENCE [LARGE SCALE GENOMIC DNA]</scope>
    <source>
        <strain evidence="1 2">DSM 45997</strain>
    </source>
</reference>
<gene>
    <name evidence="1" type="ORF">CJEDD_03115</name>
</gene>
<dbReference type="RefSeq" id="WP_042408174.1">
    <property type="nucleotide sequence ID" value="NZ_CBYN010000076.1"/>
</dbReference>
<evidence type="ECO:0008006" key="3">
    <source>
        <dbReference type="Google" id="ProtNLM"/>
    </source>
</evidence>
<evidence type="ECO:0000313" key="1">
    <source>
        <dbReference type="EMBL" id="WCZ38243.1"/>
    </source>
</evidence>
<accession>A0ABY7UHJ8</accession>
<dbReference type="EMBL" id="CP063194">
    <property type="protein sequence ID" value="WCZ38243.1"/>
    <property type="molecule type" value="Genomic_DNA"/>
</dbReference>
<organism evidence="1 2">
    <name type="scientific">Corynebacterium jeddahense</name>
    <dbReference type="NCBI Taxonomy" id="1414719"/>
    <lineage>
        <taxon>Bacteria</taxon>
        <taxon>Bacillati</taxon>
        <taxon>Actinomycetota</taxon>
        <taxon>Actinomycetes</taxon>
        <taxon>Mycobacteriales</taxon>
        <taxon>Corynebacteriaceae</taxon>
        <taxon>Corynebacterium</taxon>
    </lineage>
</organism>